<accession>A0A7W9PL47</accession>
<comment type="caution">
    <text evidence="2">The sequence shown here is derived from an EMBL/GenBank/DDBJ whole genome shotgun (WGS) entry which is preliminary data.</text>
</comment>
<evidence type="ECO:0000313" key="2">
    <source>
        <dbReference type="EMBL" id="MBB5917624.1"/>
    </source>
</evidence>
<evidence type="ECO:0008006" key="4">
    <source>
        <dbReference type="Google" id="ProtNLM"/>
    </source>
</evidence>
<organism evidence="2 3">
    <name type="scientific">Nocardia transvalensis</name>
    <dbReference type="NCBI Taxonomy" id="37333"/>
    <lineage>
        <taxon>Bacteria</taxon>
        <taxon>Bacillati</taxon>
        <taxon>Actinomycetota</taxon>
        <taxon>Actinomycetes</taxon>
        <taxon>Mycobacteriales</taxon>
        <taxon>Nocardiaceae</taxon>
        <taxon>Nocardia</taxon>
    </lineage>
</organism>
<feature type="region of interest" description="Disordered" evidence="1">
    <location>
        <begin position="149"/>
        <end position="173"/>
    </location>
</feature>
<gene>
    <name evidence="2" type="ORF">BJY24_006536</name>
</gene>
<proteinExistence type="predicted"/>
<dbReference type="Pfam" id="PF14063">
    <property type="entry name" value="DUF4254"/>
    <property type="match status" value="1"/>
</dbReference>
<dbReference type="AlphaFoldDB" id="A0A7W9PL47"/>
<protein>
    <recommendedName>
        <fullName evidence="4">DUF4254 domain-containing protein</fullName>
    </recommendedName>
</protein>
<evidence type="ECO:0000313" key="3">
    <source>
        <dbReference type="Proteomes" id="UP000540412"/>
    </source>
</evidence>
<dbReference type="EMBL" id="JACHIT010000002">
    <property type="protein sequence ID" value="MBB5917624.1"/>
    <property type="molecule type" value="Genomic_DNA"/>
</dbReference>
<dbReference type="Proteomes" id="UP000540412">
    <property type="component" value="Unassembled WGS sequence"/>
</dbReference>
<evidence type="ECO:0000256" key="1">
    <source>
        <dbReference type="SAM" id="MobiDB-lite"/>
    </source>
</evidence>
<reference evidence="2 3" key="1">
    <citation type="submission" date="2020-08" db="EMBL/GenBank/DDBJ databases">
        <title>Sequencing the genomes of 1000 actinobacteria strains.</title>
        <authorList>
            <person name="Klenk H.-P."/>
        </authorList>
    </citation>
    <scope>NUCLEOTIDE SEQUENCE [LARGE SCALE GENOMIC DNA]</scope>
    <source>
        <strain evidence="2 3">DSM 43582</strain>
    </source>
</reference>
<keyword evidence="3" id="KW-1185">Reference proteome</keyword>
<feature type="compositionally biased region" description="Polar residues" evidence="1">
    <location>
        <begin position="152"/>
        <end position="165"/>
    </location>
</feature>
<name>A0A7W9PL47_9NOCA</name>
<dbReference type="RefSeq" id="WP_157185459.1">
    <property type="nucleotide sequence ID" value="NZ_JACHIT010000002.1"/>
</dbReference>
<sequence>MAAELPSASELLCAMHGQHVCGALCHLAHELADVHRRMRAGLRPDLAHHRATLIVSIDDWAASHLPAPACGARVHTETLGQTIDHIASAAARAFHILMTDDPAGTLMHAEWTHLAELEIAYSDLARDIESGRRCLPPATTRDGAQVMRRARTSGNAARQARASTEYSDKPVCR</sequence>
<dbReference type="InterPro" id="IPR025350">
    <property type="entry name" value="DUF4254"/>
</dbReference>